<evidence type="ECO:0000313" key="2">
    <source>
        <dbReference type="Proteomes" id="UP001174839"/>
    </source>
</evidence>
<reference evidence="1" key="1">
    <citation type="submission" date="2023-06" db="EMBL/GenBank/DDBJ databases">
        <title>Robiginitalea aurantiacus sp. nov. and Algoriphagus sediminis sp. nov., isolated from coastal sediment.</title>
        <authorList>
            <person name="Zhou Z.Y."/>
            <person name="An J."/>
            <person name="Jia Y.W."/>
            <person name="Du Z.J."/>
        </authorList>
    </citation>
    <scope>NUCLEOTIDE SEQUENCE</scope>
    <source>
        <strain evidence="1">M39</strain>
    </source>
</reference>
<dbReference type="Pfam" id="PF11276">
    <property type="entry name" value="DUF3078"/>
    <property type="match status" value="1"/>
</dbReference>
<accession>A0ABT7WAR0</accession>
<name>A0ABT7WAR0_9FLAO</name>
<organism evidence="1 2">
    <name type="scientific">Robiginitalea aurantiaca</name>
    <dbReference type="NCBI Taxonomy" id="3056915"/>
    <lineage>
        <taxon>Bacteria</taxon>
        <taxon>Pseudomonadati</taxon>
        <taxon>Bacteroidota</taxon>
        <taxon>Flavobacteriia</taxon>
        <taxon>Flavobacteriales</taxon>
        <taxon>Flavobacteriaceae</taxon>
        <taxon>Robiginitalea</taxon>
    </lineage>
</organism>
<proteinExistence type="predicted"/>
<dbReference type="Proteomes" id="UP001174839">
    <property type="component" value="Unassembled WGS sequence"/>
</dbReference>
<evidence type="ECO:0000313" key="1">
    <source>
        <dbReference type="EMBL" id="MDM9629998.1"/>
    </source>
</evidence>
<protein>
    <submittedName>
        <fullName evidence="1">DUF3078 domain-containing protein</fullName>
    </submittedName>
</protein>
<dbReference type="RefSeq" id="WP_289723365.1">
    <property type="nucleotide sequence ID" value="NZ_JAUDUY010000001.1"/>
</dbReference>
<keyword evidence="2" id="KW-1185">Reference proteome</keyword>
<dbReference type="EMBL" id="JAUDUY010000001">
    <property type="protein sequence ID" value="MDM9629998.1"/>
    <property type="molecule type" value="Genomic_DNA"/>
</dbReference>
<gene>
    <name evidence="1" type="ORF">QU605_00850</name>
</gene>
<dbReference type="InterPro" id="IPR021428">
    <property type="entry name" value="DUF3078"/>
</dbReference>
<sequence length="308" mass="34955">MKKLVFVFTFLIAGVSSYGQTLEELKEAKKIKEDSVSAIEGRIGDLESQINAFPGWKFGAFGTIGASISEFNNWYAQQNPNNSAGRIGITINPYAKLDRDKYFWYTNAQINLGWVKFDDKDDPDDQNGYRQSNDVFNITSLFGYNLTNKIAASTLMEYRSTILSNFNDPGYLDLGVGITWKPIDGLIIVAHPANYNFVFSNDNAIFESSFGAKLLANYSKSIGKFNWKSQFSAFASYKDSNLSNWTWTNNFAYKVWRDIGLGFEFGLRDNKQEALNYEINTLGNTGATFDNIDNKLQTYWLFGLTYDF</sequence>
<comment type="caution">
    <text evidence="1">The sequence shown here is derived from an EMBL/GenBank/DDBJ whole genome shotgun (WGS) entry which is preliminary data.</text>
</comment>